<name>A0A7G9B2E1_9FIRM</name>
<organism evidence="1 2">
    <name type="scientific">Oscillibacter hominis</name>
    <dbReference type="NCBI Taxonomy" id="2763056"/>
    <lineage>
        <taxon>Bacteria</taxon>
        <taxon>Bacillati</taxon>
        <taxon>Bacillota</taxon>
        <taxon>Clostridia</taxon>
        <taxon>Eubacteriales</taxon>
        <taxon>Oscillospiraceae</taxon>
        <taxon>Oscillibacter</taxon>
    </lineage>
</organism>
<dbReference type="GO" id="GO:0051276">
    <property type="term" value="P:chromosome organization"/>
    <property type="evidence" value="ECO:0007669"/>
    <property type="project" value="InterPro"/>
</dbReference>
<evidence type="ECO:0000313" key="1">
    <source>
        <dbReference type="EMBL" id="QNL43722.1"/>
    </source>
</evidence>
<dbReference type="InterPro" id="IPR005335">
    <property type="entry name" value="Terminase_ssu"/>
</dbReference>
<dbReference type="RefSeq" id="WP_187332313.1">
    <property type="nucleotide sequence ID" value="NZ_CP060490.1"/>
</dbReference>
<keyword evidence="2" id="KW-1185">Reference proteome</keyword>
<proteinExistence type="predicted"/>
<dbReference type="EMBL" id="CP060490">
    <property type="protein sequence ID" value="QNL43722.1"/>
    <property type="molecule type" value="Genomic_DNA"/>
</dbReference>
<evidence type="ECO:0000313" key="2">
    <source>
        <dbReference type="Proteomes" id="UP000515960"/>
    </source>
</evidence>
<dbReference type="Proteomes" id="UP000515960">
    <property type="component" value="Chromosome"/>
</dbReference>
<protein>
    <submittedName>
        <fullName evidence="1">Terminase small subunit</fullName>
    </submittedName>
</protein>
<reference evidence="1 2" key="1">
    <citation type="submission" date="2020-08" db="EMBL/GenBank/DDBJ databases">
        <authorList>
            <person name="Liu C."/>
            <person name="Sun Q."/>
        </authorList>
    </citation>
    <scope>NUCLEOTIDE SEQUENCE [LARGE SCALE GENOMIC DNA]</scope>
    <source>
        <strain evidence="1 2">NSJ-62</strain>
    </source>
</reference>
<dbReference type="KEGG" id="ohi:H8790_09610"/>
<sequence>MKRIVKEMCAGGDRQKFCEAYLRTMDPERAAAKAGCRDGFSALSRKSVQEQLEKMREAASGQLKREDVLRRLAQLAFGRVNDAIRLALHEGTYDPDELDLSAVAEFKATDKGLEVKFVDRVRALEALYSLLGDGAGDGAVDFFQALEDAGNE</sequence>
<accession>A0A7G9B2E1</accession>
<gene>
    <name evidence="1" type="ORF">H8790_09610</name>
</gene>
<dbReference type="AlphaFoldDB" id="A0A7G9B2E1"/>
<dbReference type="Pfam" id="PF03592">
    <property type="entry name" value="Terminase_2"/>
    <property type="match status" value="1"/>
</dbReference>